<name>A0A382BV26_9ZZZZ</name>
<protein>
    <submittedName>
        <fullName evidence="2">Uncharacterized protein</fullName>
    </submittedName>
</protein>
<feature type="non-terminal residue" evidence="2">
    <location>
        <position position="683"/>
    </location>
</feature>
<dbReference type="InterPro" id="IPR013783">
    <property type="entry name" value="Ig-like_fold"/>
</dbReference>
<accession>A0A382BV26</accession>
<evidence type="ECO:0000313" key="2">
    <source>
        <dbReference type="EMBL" id="SVB17665.1"/>
    </source>
</evidence>
<gene>
    <name evidence="2" type="ORF">METZ01_LOCUS170519</name>
</gene>
<dbReference type="EMBL" id="UINC01031508">
    <property type="protein sequence ID" value="SVB17665.1"/>
    <property type="molecule type" value="Genomic_DNA"/>
</dbReference>
<organism evidence="2">
    <name type="scientific">marine metagenome</name>
    <dbReference type="NCBI Taxonomy" id="408172"/>
    <lineage>
        <taxon>unclassified sequences</taxon>
        <taxon>metagenomes</taxon>
        <taxon>ecological metagenomes</taxon>
    </lineage>
</organism>
<dbReference type="Gene3D" id="2.60.40.10">
    <property type="entry name" value="Immunoglobulins"/>
    <property type="match status" value="1"/>
</dbReference>
<feature type="region of interest" description="Disordered" evidence="1">
    <location>
        <begin position="28"/>
        <end position="67"/>
    </location>
</feature>
<proteinExistence type="predicted"/>
<reference evidence="2" key="1">
    <citation type="submission" date="2018-05" db="EMBL/GenBank/DDBJ databases">
        <authorList>
            <person name="Lanie J.A."/>
            <person name="Ng W.-L."/>
            <person name="Kazmierczak K.M."/>
            <person name="Andrzejewski T.M."/>
            <person name="Davidsen T.M."/>
            <person name="Wayne K.J."/>
            <person name="Tettelin H."/>
            <person name="Glass J.I."/>
            <person name="Rusch D."/>
            <person name="Podicherti R."/>
            <person name="Tsui H.-C.T."/>
            <person name="Winkler M.E."/>
        </authorList>
    </citation>
    <scope>NUCLEOTIDE SEQUENCE</scope>
</reference>
<evidence type="ECO:0000256" key="1">
    <source>
        <dbReference type="SAM" id="MobiDB-lite"/>
    </source>
</evidence>
<feature type="non-terminal residue" evidence="2">
    <location>
        <position position="1"/>
    </location>
</feature>
<sequence>IDEMIDESRDDFIDNDYDWDWTNDDVGLYGDGSGGTDAGSYDQVPTSGSESGFPGEPNIDKTDVSESDQMGLTSVGYAPAGGININNSSNLWGTLMKPGDYWDGVIVSPDNDLFVTSGYFPLKAGQTERIAMAICMGNNESDALMNKSNAQTAYDFDYRFAKSPNPPNVTVVPGDGKVALYWDRSAENSYDAFMDEIGGNPYDFEGYKIYRVTDWEFNDAYKITDGDGNPTFFKPYEQNGQPARWDKINGKTGWHHLDLNGALFYLGDDTGLQHSYVDYDVVNGQTYYYAVVAYDFGGDETNNIIPSDSPMRIRLNSLTGNLELGSNVVEAIPTQPSSGYIPGHIEDDFIEHVSGTSTGSVLFEAVNPAQIIDEQNYRITFTDTLLPKDSENMQSYDTLTTQFWYLENMTTGDTLVKPEFLILDSLYTFEPFIDLGNGLWDEGEPLVDIDNDGAWDDAEQYEVLDGNIIQFTDENGNGVWDAAEEFTDLGNGVWNSAETYGDLNNDNSWDPGEPWEDINNDGYCGVDINYDDIIGDDLDGDGFCDGEVCNDINSNGCDPNDQPYFEVNVNGMCDCPEPYMDLNDNGSFEPPEPLNDMNGNGIWDAAEEYIDLNENGTWDISILETIVDTIIYLNPLPEHNDFIVTDGYRLQFQNEDNISFDEESSYWNNDSLWDFDVRTYVSS</sequence>
<dbReference type="AlphaFoldDB" id="A0A382BV26"/>